<feature type="compositionally biased region" description="Low complexity" evidence="1">
    <location>
        <begin position="1"/>
        <end position="19"/>
    </location>
</feature>
<dbReference type="PANTHER" id="PTHR32134:SF169">
    <property type="entry name" value="FNIP REPEAT-CONTAINING PROTEIN-RELATED"/>
    <property type="match status" value="1"/>
</dbReference>
<comment type="caution">
    <text evidence="2">The sequence shown here is derived from an EMBL/GenBank/DDBJ whole genome shotgun (WGS) entry which is preliminary data.</text>
</comment>
<dbReference type="InParanoid" id="D3B0Y7"/>
<evidence type="ECO:0008006" key="4">
    <source>
        <dbReference type="Google" id="ProtNLM"/>
    </source>
</evidence>
<dbReference type="PANTHER" id="PTHR32134">
    <property type="entry name" value="FNIP REPEAT-CONTAINING PROTEIN"/>
    <property type="match status" value="1"/>
</dbReference>
<feature type="region of interest" description="Disordered" evidence="1">
    <location>
        <begin position="1"/>
        <end position="42"/>
    </location>
</feature>
<evidence type="ECO:0000313" key="2">
    <source>
        <dbReference type="EMBL" id="EFA84961.1"/>
    </source>
</evidence>
<dbReference type="Pfam" id="PF05725">
    <property type="entry name" value="FNIP"/>
    <property type="match status" value="4"/>
</dbReference>
<name>D3B0Y7_HETP5</name>
<dbReference type="EMBL" id="ADBJ01000008">
    <property type="protein sequence ID" value="EFA84961.1"/>
    <property type="molecule type" value="Genomic_DNA"/>
</dbReference>
<keyword evidence="3" id="KW-1185">Reference proteome</keyword>
<dbReference type="InterPro" id="IPR051251">
    <property type="entry name" value="STK_FNIP-Repeat"/>
</dbReference>
<protein>
    <recommendedName>
        <fullName evidence="4">FNIP repeat-containing protein</fullName>
    </recommendedName>
</protein>
<dbReference type="AlphaFoldDB" id="D3B0Y7"/>
<sequence length="470" mass="52974">MEESNPSILISSQSSSPIFSPSPSPSSPSISTSSHSSSPLTSMSPLDKDIEILYNNENKIDILSLSNTILIKILRNVVSDFDRICFVLSSKQLFIKSSKILFFTRNNLHPKEFYILKSKFRLNSFKTNLFDTLSFGKCNSNKIPENCTHLTIHSSCTEVIKPGLIPKTVKYLHWNVNQIPGRGVIPCGLKRLHFGNEYNQPTTSLPKNITYLEFGNTFNQLSVLPKSLLHLRYAIGEQEPVCNPTGTTHLHYDRPTLDIKQIVKSVISIDFGKKFNEPITKNQLSQTITHLAFGFSYQHKFEVGVLPLSLKSLIFGFNYNQMIEKDVLPRGLKHLNLGQSYSLPIGEGVLPEGLESVDFGKIFDHPIVSILPSTVKNISLPDNYIHPLPKTLEMVSSGYKILNQLFDPNNNNQQQSSPLVKRIFINTFRLHEIEIRILDNKNALFLTRSLEGGIIKTESLKDGTFLKTLN</sequence>
<evidence type="ECO:0000256" key="1">
    <source>
        <dbReference type="SAM" id="MobiDB-lite"/>
    </source>
</evidence>
<dbReference type="GeneID" id="31357480"/>
<dbReference type="InterPro" id="IPR008615">
    <property type="entry name" value="FNIP"/>
</dbReference>
<proteinExistence type="predicted"/>
<organism evidence="2 3">
    <name type="scientific">Heterostelium pallidum (strain ATCC 26659 / Pp 5 / PN500)</name>
    <name type="common">Cellular slime mold</name>
    <name type="synonym">Polysphondylium pallidum</name>
    <dbReference type="NCBI Taxonomy" id="670386"/>
    <lineage>
        <taxon>Eukaryota</taxon>
        <taxon>Amoebozoa</taxon>
        <taxon>Evosea</taxon>
        <taxon>Eumycetozoa</taxon>
        <taxon>Dictyostelia</taxon>
        <taxon>Acytosteliales</taxon>
        <taxon>Acytosteliaceae</taxon>
        <taxon>Heterostelium</taxon>
    </lineage>
</organism>
<reference evidence="2 3" key="1">
    <citation type="journal article" date="2011" name="Genome Res.">
        <title>Phylogeny-wide analysis of social amoeba genomes highlights ancient origins for complex intercellular communication.</title>
        <authorList>
            <person name="Heidel A.J."/>
            <person name="Lawal H.M."/>
            <person name="Felder M."/>
            <person name="Schilde C."/>
            <person name="Helps N.R."/>
            <person name="Tunggal B."/>
            <person name="Rivero F."/>
            <person name="John U."/>
            <person name="Schleicher M."/>
            <person name="Eichinger L."/>
            <person name="Platzer M."/>
            <person name="Noegel A.A."/>
            <person name="Schaap P."/>
            <person name="Gloeckner G."/>
        </authorList>
    </citation>
    <scope>NUCLEOTIDE SEQUENCE [LARGE SCALE GENOMIC DNA]</scope>
    <source>
        <strain evidence="3">ATCC 26659 / Pp 5 / PN500</strain>
    </source>
</reference>
<evidence type="ECO:0000313" key="3">
    <source>
        <dbReference type="Proteomes" id="UP000001396"/>
    </source>
</evidence>
<gene>
    <name evidence="2" type="ORF">PPL_01954</name>
</gene>
<accession>D3B0Y7</accession>
<dbReference type="Proteomes" id="UP000001396">
    <property type="component" value="Unassembled WGS sequence"/>
</dbReference>
<feature type="compositionally biased region" description="Low complexity" evidence="1">
    <location>
        <begin position="27"/>
        <end position="42"/>
    </location>
</feature>
<dbReference type="RefSeq" id="XP_020437071.1">
    <property type="nucleotide sequence ID" value="XM_020572954.1"/>
</dbReference>